<gene>
    <name evidence="2" type="ORF">ABZZ21_35555</name>
</gene>
<protein>
    <submittedName>
        <fullName evidence="2">Alpha-L-rhamnosidase C-terminal domain-containing protein</fullName>
    </submittedName>
</protein>
<accession>A0ABV2V7I9</accession>
<sequence length="47" mass="4863">MAGLAPVAPGYRRLRITPLLSGGITQAGARLHTPYGTAEVFLGALRA</sequence>
<comment type="caution">
    <text evidence="2">The sequence shown here is derived from an EMBL/GenBank/DDBJ whole genome shotgun (WGS) entry which is preliminary data.</text>
</comment>
<dbReference type="RefSeq" id="WP_355402527.1">
    <property type="nucleotide sequence ID" value="NZ_JBEXPZ010000058.1"/>
</dbReference>
<evidence type="ECO:0000313" key="2">
    <source>
        <dbReference type="EMBL" id="MET9849771.1"/>
    </source>
</evidence>
<dbReference type="InterPro" id="IPR035398">
    <property type="entry name" value="Bac_rhamnosid_C"/>
</dbReference>
<feature type="domain" description="Alpha-L-rhamnosidase C-terminal" evidence="1">
    <location>
        <begin position="3"/>
        <end position="40"/>
    </location>
</feature>
<evidence type="ECO:0000313" key="3">
    <source>
        <dbReference type="Proteomes" id="UP001550210"/>
    </source>
</evidence>
<dbReference type="Proteomes" id="UP001550210">
    <property type="component" value="Unassembled WGS sequence"/>
</dbReference>
<dbReference type="Pfam" id="PF17390">
    <property type="entry name" value="Bac_rhamnosid_C"/>
    <property type="match status" value="1"/>
</dbReference>
<evidence type="ECO:0000259" key="1">
    <source>
        <dbReference type="Pfam" id="PF17390"/>
    </source>
</evidence>
<organism evidence="2 3">
    <name type="scientific">Streptomyces ossamyceticus</name>
    <dbReference type="NCBI Taxonomy" id="249581"/>
    <lineage>
        <taxon>Bacteria</taxon>
        <taxon>Bacillati</taxon>
        <taxon>Actinomycetota</taxon>
        <taxon>Actinomycetes</taxon>
        <taxon>Kitasatosporales</taxon>
        <taxon>Streptomycetaceae</taxon>
        <taxon>Streptomyces</taxon>
    </lineage>
</organism>
<dbReference type="Gene3D" id="2.60.420.10">
    <property type="entry name" value="Maltose phosphorylase, domain 3"/>
    <property type="match status" value="1"/>
</dbReference>
<keyword evidence="3" id="KW-1185">Reference proteome</keyword>
<name>A0ABV2V7I9_9ACTN</name>
<dbReference type="EMBL" id="JBEXPZ010000058">
    <property type="protein sequence ID" value="MET9849771.1"/>
    <property type="molecule type" value="Genomic_DNA"/>
</dbReference>
<reference evidence="2 3" key="1">
    <citation type="submission" date="2024-06" db="EMBL/GenBank/DDBJ databases">
        <title>The Natural Products Discovery Center: Release of the First 8490 Sequenced Strains for Exploring Actinobacteria Biosynthetic Diversity.</title>
        <authorList>
            <person name="Kalkreuter E."/>
            <person name="Kautsar S.A."/>
            <person name="Yang D."/>
            <person name="Bader C.D."/>
            <person name="Teijaro C.N."/>
            <person name="Fluegel L."/>
            <person name="Davis C.M."/>
            <person name="Simpson J.R."/>
            <person name="Lauterbach L."/>
            <person name="Steele A.D."/>
            <person name="Gui C."/>
            <person name="Meng S."/>
            <person name="Li G."/>
            <person name="Viehrig K."/>
            <person name="Ye F."/>
            <person name="Su P."/>
            <person name="Kiefer A.F."/>
            <person name="Nichols A."/>
            <person name="Cepeda A.J."/>
            <person name="Yan W."/>
            <person name="Fan B."/>
            <person name="Jiang Y."/>
            <person name="Adhikari A."/>
            <person name="Zheng C.-J."/>
            <person name="Schuster L."/>
            <person name="Cowan T.M."/>
            <person name="Smanski M.J."/>
            <person name="Chevrette M.G."/>
            <person name="De Carvalho L.P.S."/>
            <person name="Shen B."/>
        </authorList>
    </citation>
    <scope>NUCLEOTIDE SEQUENCE [LARGE SCALE GENOMIC DNA]</scope>
    <source>
        <strain evidence="2 3">NPDC006434</strain>
    </source>
</reference>
<proteinExistence type="predicted"/>